<feature type="chain" id="PRO_5009284528" description="Secreted protein" evidence="1">
    <location>
        <begin position="27"/>
        <end position="102"/>
    </location>
</feature>
<gene>
    <name evidence="2" type="ORF">SAMN05421819_0434</name>
</gene>
<evidence type="ECO:0000313" key="2">
    <source>
        <dbReference type="EMBL" id="SEF56554.1"/>
    </source>
</evidence>
<dbReference type="Proteomes" id="UP000236728">
    <property type="component" value="Unassembled WGS sequence"/>
</dbReference>
<reference evidence="2 3" key="1">
    <citation type="submission" date="2016-10" db="EMBL/GenBank/DDBJ databases">
        <authorList>
            <person name="de Groot N.N."/>
        </authorList>
    </citation>
    <scope>NUCLEOTIDE SEQUENCE [LARGE SCALE GENOMIC DNA]</scope>
    <source>
        <strain evidence="2 3">DSM 22489</strain>
    </source>
</reference>
<evidence type="ECO:0000313" key="3">
    <source>
        <dbReference type="Proteomes" id="UP000236728"/>
    </source>
</evidence>
<organism evidence="2 3">
    <name type="scientific">Bryocella elongata</name>
    <dbReference type="NCBI Taxonomy" id="863522"/>
    <lineage>
        <taxon>Bacteria</taxon>
        <taxon>Pseudomonadati</taxon>
        <taxon>Acidobacteriota</taxon>
        <taxon>Terriglobia</taxon>
        <taxon>Terriglobales</taxon>
        <taxon>Acidobacteriaceae</taxon>
        <taxon>Bryocella</taxon>
    </lineage>
</organism>
<evidence type="ECO:0000256" key="1">
    <source>
        <dbReference type="SAM" id="SignalP"/>
    </source>
</evidence>
<proteinExistence type="predicted"/>
<keyword evidence="3" id="KW-1185">Reference proteome</keyword>
<dbReference type="RefSeq" id="WP_103931370.1">
    <property type="nucleotide sequence ID" value="NZ_FNVA01000001.1"/>
</dbReference>
<protein>
    <recommendedName>
        <fullName evidence="4">Secreted protein</fullName>
    </recommendedName>
</protein>
<evidence type="ECO:0008006" key="4">
    <source>
        <dbReference type="Google" id="ProtNLM"/>
    </source>
</evidence>
<feature type="signal peptide" evidence="1">
    <location>
        <begin position="1"/>
        <end position="26"/>
    </location>
</feature>
<dbReference type="EMBL" id="FNVA01000001">
    <property type="protein sequence ID" value="SEF56554.1"/>
    <property type="molecule type" value="Genomic_DNA"/>
</dbReference>
<accession>A0A1H5T1E2</accession>
<name>A0A1H5T1E2_9BACT</name>
<dbReference type="AlphaFoldDB" id="A0A1H5T1E2"/>
<sequence length="102" mass="10594">MSVMRLRARHLAGLLLLLAALGTAEASSPRAGSTPVPTHCIHMLLAQRTTQTRDAAPIDFEPREPLTTALAPDTSVPLAATHPMAASAAHSARLHAVTGSSL</sequence>
<keyword evidence="1" id="KW-0732">Signal</keyword>